<keyword evidence="6" id="KW-1185">Reference proteome</keyword>
<protein>
    <submittedName>
        <fullName evidence="5">Class I adenylate-forming enzyme family protein</fullName>
    </submittedName>
</protein>
<dbReference type="InterPro" id="IPR020845">
    <property type="entry name" value="AMP-binding_CS"/>
</dbReference>
<evidence type="ECO:0000259" key="4">
    <source>
        <dbReference type="Pfam" id="PF13193"/>
    </source>
</evidence>
<evidence type="ECO:0000256" key="2">
    <source>
        <dbReference type="ARBA" id="ARBA00022598"/>
    </source>
</evidence>
<dbReference type="Pfam" id="PF13193">
    <property type="entry name" value="AMP-binding_C"/>
    <property type="match status" value="1"/>
</dbReference>
<dbReference type="PANTHER" id="PTHR43201:SF5">
    <property type="entry name" value="MEDIUM-CHAIN ACYL-COA LIGASE ACSF2, MITOCHONDRIAL"/>
    <property type="match status" value="1"/>
</dbReference>
<evidence type="ECO:0000313" key="6">
    <source>
        <dbReference type="Proteomes" id="UP001595528"/>
    </source>
</evidence>
<name>A0ABV7KX41_9PROT</name>
<comment type="caution">
    <text evidence="5">The sequence shown here is derived from an EMBL/GenBank/DDBJ whole genome shotgun (WGS) entry which is preliminary data.</text>
</comment>
<dbReference type="EMBL" id="JBHRTR010000019">
    <property type="protein sequence ID" value="MFC3226945.1"/>
    <property type="molecule type" value="Genomic_DNA"/>
</dbReference>
<evidence type="ECO:0000259" key="3">
    <source>
        <dbReference type="Pfam" id="PF00501"/>
    </source>
</evidence>
<dbReference type="Pfam" id="PF00501">
    <property type="entry name" value="AMP-binding"/>
    <property type="match status" value="1"/>
</dbReference>
<evidence type="ECO:0000313" key="5">
    <source>
        <dbReference type="EMBL" id="MFC3226945.1"/>
    </source>
</evidence>
<accession>A0ABV7KX41</accession>
<evidence type="ECO:0000256" key="1">
    <source>
        <dbReference type="ARBA" id="ARBA00006432"/>
    </source>
</evidence>
<dbReference type="InterPro" id="IPR042099">
    <property type="entry name" value="ANL_N_sf"/>
</dbReference>
<feature type="domain" description="AMP-binding enzyme C-terminal" evidence="4">
    <location>
        <begin position="441"/>
        <end position="516"/>
    </location>
</feature>
<feature type="domain" description="AMP-dependent synthetase/ligase" evidence="3">
    <location>
        <begin position="37"/>
        <end position="391"/>
    </location>
</feature>
<dbReference type="Gene3D" id="3.30.300.30">
    <property type="match status" value="1"/>
</dbReference>
<dbReference type="Proteomes" id="UP001595528">
    <property type="component" value="Unassembled WGS sequence"/>
</dbReference>
<proteinExistence type="inferred from homology"/>
<dbReference type="InterPro" id="IPR025110">
    <property type="entry name" value="AMP-bd_C"/>
</dbReference>
<gene>
    <name evidence="5" type="ORF">ACFOGJ_06880</name>
</gene>
<comment type="similarity">
    <text evidence="1">Belongs to the ATP-dependent AMP-binding enzyme family.</text>
</comment>
<dbReference type="PROSITE" id="PS00455">
    <property type="entry name" value="AMP_BINDING"/>
    <property type="match status" value="1"/>
</dbReference>
<dbReference type="RefSeq" id="WP_379899103.1">
    <property type="nucleotide sequence ID" value="NZ_JBHRTR010000019.1"/>
</dbReference>
<dbReference type="InterPro" id="IPR000873">
    <property type="entry name" value="AMP-dep_synth/lig_dom"/>
</dbReference>
<keyword evidence="2" id="KW-0436">Ligase</keyword>
<dbReference type="Gene3D" id="3.40.50.12780">
    <property type="entry name" value="N-terminal domain of ligase-like"/>
    <property type="match status" value="1"/>
</dbReference>
<reference evidence="6" key="1">
    <citation type="journal article" date="2019" name="Int. J. Syst. Evol. Microbiol.">
        <title>The Global Catalogue of Microorganisms (GCM) 10K type strain sequencing project: providing services to taxonomists for standard genome sequencing and annotation.</title>
        <authorList>
            <consortium name="The Broad Institute Genomics Platform"/>
            <consortium name="The Broad Institute Genome Sequencing Center for Infectious Disease"/>
            <person name="Wu L."/>
            <person name="Ma J."/>
        </authorList>
    </citation>
    <scope>NUCLEOTIDE SEQUENCE [LARGE SCALE GENOMIC DNA]</scope>
    <source>
        <strain evidence="6">KCTC 42964</strain>
    </source>
</reference>
<sequence>MHWATDERWAMRHETHYGSRVVRAYRDRPANLDAMLRATAARAPGQDAVTDEVAGTLTFAALDAMVDALAGSLSAAGLKQGDRLALLIGNRIEFLALCFACYRLGAIAVPMNIRHRAPETAFELRQCGAAALVYQPDMEPHLPDLKALPDLRLVYALDSDGYAALLRDAPAPPAVTIHEDDPATLLYTSGTTGKPKGAVLTHFSIVSSAVHFAHAWQARPGDVTILAVPASHVTGLVAILVNMVNIGGHTVMMQAFKARAFLERAEKVRMTVGILVPAMYNLCLLDPEFERFDLAQWRVGSFGGAPMPEATIARLAKILPNLELMNAYGSTETTSPATLMPLGHTPEHTASVGQPLPGADILVMDEDGNEVPRGQSGELWIAGPMVVPCYWNNPEADAKSFLHGYWKSGDIGRIDEGGYVHVHDRVKDMINRAGYKVFSAEVENVLSHHPAVVECAVVARPDPVLGERVQAFVVPKDGGVEVAELRSFCAERLSDYKVPDNITFLPDALPRNPNGKILKTDLRAMVAAELEAAGKG</sequence>
<organism evidence="5 6">
    <name type="scientific">Marinibaculum pumilum</name>
    <dbReference type="NCBI Taxonomy" id="1766165"/>
    <lineage>
        <taxon>Bacteria</taxon>
        <taxon>Pseudomonadati</taxon>
        <taxon>Pseudomonadota</taxon>
        <taxon>Alphaproteobacteria</taxon>
        <taxon>Rhodospirillales</taxon>
        <taxon>Rhodospirillaceae</taxon>
        <taxon>Marinibaculum</taxon>
    </lineage>
</organism>
<dbReference type="PANTHER" id="PTHR43201">
    <property type="entry name" value="ACYL-COA SYNTHETASE"/>
    <property type="match status" value="1"/>
</dbReference>
<dbReference type="InterPro" id="IPR045851">
    <property type="entry name" value="AMP-bd_C_sf"/>
</dbReference>
<dbReference type="SUPFAM" id="SSF56801">
    <property type="entry name" value="Acetyl-CoA synthetase-like"/>
    <property type="match status" value="1"/>
</dbReference>